<gene>
    <name evidence="2" type="ORF">SCHIN_v1c11560</name>
</gene>
<evidence type="ECO:0000256" key="1">
    <source>
        <dbReference type="SAM" id="SignalP"/>
    </source>
</evidence>
<feature type="chain" id="PRO_5023091942" description="Lipoprotein" evidence="1">
    <location>
        <begin position="19"/>
        <end position="462"/>
    </location>
</feature>
<dbReference type="RefSeq" id="WP_166508708.1">
    <property type="nucleotide sequence ID" value="NZ_CP043026.1"/>
</dbReference>
<feature type="signal peptide" evidence="1">
    <location>
        <begin position="1"/>
        <end position="18"/>
    </location>
</feature>
<keyword evidence="3" id="KW-1185">Reference proteome</keyword>
<sequence length="462" mass="53685">MRKLLRLIGSLTVVASTAATTVSCQDTFYNRNFYNSGKIRIGHTGLEAKIILWQDQTAISAHFAFSALEFFLEVNEERVELKDDYIIKANDVIIMTPKDKELRKYEDLRIVVSEKRTKIGNIRLTYKKLYSVEKILEIAIERLNRSYPSSYIKEDFEIFINNKNILDLNGKDFVKEGDTVKIEAVPTSTRLVGSYETKVILGVEDLKDFKATIFKNQTHQGIAEELNFLFPGWEDNIDITVKRNGTLVEFNEEYESVEGDIISFDAKPNSNLYKGSLQRNVLGMDTTFVNYSTFKINAGQTVGEAKKMIVETFNSYFKNNNYNITFKTSDIVIRYYADETGFEDDYTVKANDGLFAFINNEYTNGKNLEQRLYIQRIDLPFKNYVLYWYDYETFMKQFEELIHADFPFFDITKELEFLNEEGRRLLEPTDFTNLSGKTIYFDSAYGAEFLAYNVKQSKITFI</sequence>
<dbReference type="NCBIfam" id="NF038029">
    <property type="entry name" value="LP_plasma"/>
    <property type="match status" value="1"/>
</dbReference>
<accession>A0A5B9Y6M6</accession>
<keyword evidence="1" id="KW-0732">Signal</keyword>
<organism evidence="2 3">
    <name type="scientific">Spiroplasma chinense</name>
    <dbReference type="NCBI Taxonomy" id="216932"/>
    <lineage>
        <taxon>Bacteria</taxon>
        <taxon>Bacillati</taxon>
        <taxon>Mycoplasmatota</taxon>
        <taxon>Mollicutes</taxon>
        <taxon>Entomoplasmatales</taxon>
        <taxon>Spiroplasmataceae</taxon>
        <taxon>Spiroplasma</taxon>
    </lineage>
</organism>
<dbReference type="InterPro" id="IPR054816">
    <property type="entry name" value="Lipoprotein_mollicutes-type_CS"/>
</dbReference>
<evidence type="ECO:0000313" key="3">
    <source>
        <dbReference type="Proteomes" id="UP000323144"/>
    </source>
</evidence>
<reference evidence="2 3" key="1">
    <citation type="submission" date="2019-08" db="EMBL/GenBank/DDBJ databases">
        <title>Complete genome sequence of Spiroplasma chinense CCH (DSM 19755).</title>
        <authorList>
            <person name="Shen H.-Y."/>
            <person name="Lin Y.-C."/>
            <person name="Chou L."/>
            <person name="Kuo C.-H."/>
        </authorList>
    </citation>
    <scope>NUCLEOTIDE SEQUENCE [LARGE SCALE GENOMIC DNA]</scope>
    <source>
        <strain evidence="2 3">CCH</strain>
    </source>
</reference>
<evidence type="ECO:0000313" key="2">
    <source>
        <dbReference type="EMBL" id="QEH62349.1"/>
    </source>
</evidence>
<dbReference type="AlphaFoldDB" id="A0A5B9Y6M6"/>
<name>A0A5B9Y6M6_9MOLU</name>
<dbReference type="PROSITE" id="PS51257">
    <property type="entry name" value="PROKAR_LIPOPROTEIN"/>
    <property type="match status" value="1"/>
</dbReference>
<proteinExistence type="predicted"/>
<dbReference type="KEGG" id="schi:SCHIN_v1c11560"/>
<dbReference type="Proteomes" id="UP000323144">
    <property type="component" value="Chromosome"/>
</dbReference>
<dbReference type="EMBL" id="CP043026">
    <property type="protein sequence ID" value="QEH62349.1"/>
    <property type="molecule type" value="Genomic_DNA"/>
</dbReference>
<evidence type="ECO:0008006" key="4">
    <source>
        <dbReference type="Google" id="ProtNLM"/>
    </source>
</evidence>
<protein>
    <recommendedName>
        <fullName evidence="4">Lipoprotein</fullName>
    </recommendedName>
</protein>